<evidence type="ECO:0000256" key="2">
    <source>
        <dbReference type="SAM" id="Phobius"/>
    </source>
</evidence>
<sequence>MKGKAAPFHQRPSAQPFIPSRRKPSPQGVAASLGARPTAVSLPLACAPLKVEDVTAATVFAKAGVMPCEDWPAKGAEADSTKDPMAGFTHLPSVGTWMLRPSTSSVSTGQAQTMLAAQLLSTPLALEGRTLPSQADDDGILQGLITQASQKYAPATLASMLPSSFDKTNVYLQDNATLRFKPSVGTWLQPRLLPAAASSAVLTLTDSQVPQAALPQVARPLRLSAGPQEPETDGFELHFFHLDFAKVNVDSFKSELIAGLLGIGCAKDLISSIKINLRAGSVIAEIRGPASAVQQLKALPIYTIKVMGCQAQSAASAAALAATAGVEPPSLPALTRPVQEALNAASPEDRRDQKMRLEVPPHLQGSRPTSLSSSPSARRPLLEGRSVDSTPLLTPTRDPGLTPDRQFGFRRTAMVPTERRKAGPQRLRARDRWNIEELRISDIMSKLPSEGAEFMEPGLEEDELAEMLMELYGEDTDLETLHWTFQLASRGKTRCTNTSDLYYAFRAHHSCHFLPQATMRTLATTNVNSKGAVNRDLLQQLLEELNDGYTVPAAEVNAVLDEAAALSNSGTGSGRACLLRAVSAWYLNVVRIDSPWSTTLKACYGRWMPEKGYHLEVLNRVRASIAEAEEAWHRERNSESGVVSAFWGLLQVTLLLVALVFPTGFFLWLVILGAEHGDDRCPKDLDGLITWFGVLGLANIVVGWADGAVSFHDDQVIKTSSIGLALKAVLLMMPWVGSFWTFHLESNAWLSCDASCDASVVHQVCASCQDQQTCGLFLTSASSLLWTVLLISELVLGFAFLWHMAVFSEYEMTLRKGQQPDSQSGGPALRRPSPTARMAAATP</sequence>
<evidence type="ECO:0000256" key="1">
    <source>
        <dbReference type="SAM" id="MobiDB-lite"/>
    </source>
</evidence>
<keyword evidence="4" id="KW-1185">Reference proteome</keyword>
<keyword evidence="2" id="KW-1133">Transmembrane helix</keyword>
<dbReference type="Proteomes" id="UP001178507">
    <property type="component" value="Unassembled WGS sequence"/>
</dbReference>
<feature type="compositionally biased region" description="Basic and acidic residues" evidence="1">
    <location>
        <begin position="347"/>
        <end position="359"/>
    </location>
</feature>
<accession>A0AA36NFB5</accession>
<feature type="transmembrane region" description="Helical" evidence="2">
    <location>
        <begin position="688"/>
        <end position="709"/>
    </location>
</feature>
<keyword evidence="2" id="KW-0472">Membrane</keyword>
<feature type="transmembrane region" description="Helical" evidence="2">
    <location>
        <begin position="784"/>
        <end position="807"/>
    </location>
</feature>
<keyword evidence="2" id="KW-0812">Transmembrane</keyword>
<protein>
    <submittedName>
        <fullName evidence="3">Uncharacterized protein</fullName>
    </submittedName>
</protein>
<feature type="compositionally biased region" description="Low complexity" evidence="1">
    <location>
        <begin position="366"/>
        <end position="379"/>
    </location>
</feature>
<name>A0AA36NFB5_9DINO</name>
<feature type="region of interest" description="Disordered" evidence="1">
    <location>
        <begin position="817"/>
        <end position="843"/>
    </location>
</feature>
<feature type="region of interest" description="Disordered" evidence="1">
    <location>
        <begin position="343"/>
        <end position="426"/>
    </location>
</feature>
<dbReference type="AlphaFoldDB" id="A0AA36NFB5"/>
<comment type="caution">
    <text evidence="3">The sequence shown here is derived from an EMBL/GenBank/DDBJ whole genome shotgun (WGS) entry which is preliminary data.</text>
</comment>
<proteinExistence type="predicted"/>
<evidence type="ECO:0000313" key="3">
    <source>
        <dbReference type="EMBL" id="CAJ1404947.1"/>
    </source>
</evidence>
<organism evidence="3 4">
    <name type="scientific">Effrenium voratum</name>
    <dbReference type="NCBI Taxonomy" id="2562239"/>
    <lineage>
        <taxon>Eukaryota</taxon>
        <taxon>Sar</taxon>
        <taxon>Alveolata</taxon>
        <taxon>Dinophyceae</taxon>
        <taxon>Suessiales</taxon>
        <taxon>Symbiodiniaceae</taxon>
        <taxon>Effrenium</taxon>
    </lineage>
</organism>
<reference evidence="3" key="1">
    <citation type="submission" date="2023-08" db="EMBL/GenBank/DDBJ databases">
        <authorList>
            <person name="Chen Y."/>
            <person name="Shah S."/>
            <person name="Dougan E. K."/>
            <person name="Thang M."/>
            <person name="Chan C."/>
        </authorList>
    </citation>
    <scope>NUCLEOTIDE SEQUENCE</scope>
</reference>
<feature type="region of interest" description="Disordered" evidence="1">
    <location>
        <begin position="1"/>
        <end position="32"/>
    </location>
</feature>
<dbReference type="EMBL" id="CAUJNA010003562">
    <property type="protein sequence ID" value="CAJ1404947.1"/>
    <property type="molecule type" value="Genomic_DNA"/>
</dbReference>
<feature type="transmembrane region" description="Helical" evidence="2">
    <location>
        <begin position="642"/>
        <end position="668"/>
    </location>
</feature>
<gene>
    <name evidence="3" type="ORF">EVOR1521_LOCUS27307</name>
</gene>
<evidence type="ECO:0000313" key="4">
    <source>
        <dbReference type="Proteomes" id="UP001178507"/>
    </source>
</evidence>